<name>A0A6I9VP44_BACDO</name>
<proteinExistence type="inferred from homology"/>
<feature type="transmembrane region" description="Helical" evidence="9">
    <location>
        <begin position="596"/>
        <end position="615"/>
    </location>
</feature>
<feature type="transmembrane region" description="Helical" evidence="9">
    <location>
        <begin position="403"/>
        <end position="427"/>
    </location>
</feature>
<feature type="transmembrane region" description="Helical" evidence="9">
    <location>
        <begin position="778"/>
        <end position="801"/>
    </location>
</feature>
<feature type="transmembrane region" description="Helical" evidence="9">
    <location>
        <begin position="439"/>
        <end position="464"/>
    </location>
</feature>
<keyword evidence="7 9" id="KW-0406">Ion transport</keyword>
<feature type="transmembrane region" description="Helical" evidence="9">
    <location>
        <begin position="564"/>
        <end position="584"/>
    </location>
</feature>
<comment type="function">
    <text evidence="9">Essential component of the vacuolar proton pump (V-ATPase), a multimeric enzyme that catalyzes the translocation of protons across the membranes. Required for assembly and activity of the V-ATPase.</text>
</comment>
<evidence type="ECO:0000256" key="9">
    <source>
        <dbReference type="RuleBase" id="RU361189"/>
    </source>
</evidence>
<gene>
    <name evidence="13 14" type="primary">LOC105227818</name>
</gene>
<evidence type="ECO:0000256" key="2">
    <source>
        <dbReference type="ARBA" id="ARBA00009904"/>
    </source>
</evidence>
<evidence type="ECO:0000256" key="10">
    <source>
        <dbReference type="SAM" id="Coils"/>
    </source>
</evidence>
<keyword evidence="12" id="KW-1185">Reference proteome</keyword>
<evidence type="ECO:0000313" key="12">
    <source>
        <dbReference type="Proteomes" id="UP001652620"/>
    </source>
</evidence>
<feature type="region of interest" description="Disordered" evidence="11">
    <location>
        <begin position="681"/>
        <end position="709"/>
    </location>
</feature>
<keyword evidence="8 9" id="KW-0472">Membrane</keyword>
<dbReference type="PANTHER" id="PTHR11629:SF61">
    <property type="entry name" value="V-TYPE PROTON ATPASE SUBUNIT A"/>
    <property type="match status" value="1"/>
</dbReference>
<sequence length="845" mass="96218">MGDMFRSEAMALCQMFIQPEAAYSTMAELGDSGCVQFRDLNAQVSAFQRKFVAEVRRCDELERKIRYIENELRKDDIKILEVLDEPRPPYPREIIDLEAQLEAIETEIRELAANKVNLNANHQGMLELKHVLENADNFFTDSEVINLSAQRFSDAAEYAPPLPGQQRGQLGFVAGIINLERYFSFERMLWRISMGNVFLKRSDLSEPLLDAETDKPAVKTVFIAFFQGDQLKQRIKKVCAGYHASVYPCPSSYLERQEMLKDVCMRLQDLTLVLNQTADHRNRVLVAASKILPAWAIMVKKMKAIYHTLNLLNMDVSNKCLIGEGWVPTCDLPIVRDALARGSAKVDSTITSFLNVIETNEQPPTYNRTNKFTRGFQNLIDAYGLCSYREVNPALYTCITFPFLFAVMFGDMGHGLILLLAALYMVLNEQKLSQNKGEIFNLFFSGRYIMLLMGMFSLYTGFIYNDVFSKPINIFGSAWRVNYNTSTVWNNSILTLDPLYSVDGVYPYGMDPIWALADNKIIFLNTYKMKLSIIFGLIHMVFGVFMSFLNFMHFKKYSHIFLEFLPQLLFLLLLFGYLVFMMFFKWVVYSGKATEQALTPGCAPSILILFINMMLFGHTEPKDGCKEYMFAGQEALQLVLVVIALLCIPWMLLGNPLLEKYKRSQRAPQVAYTNGVNNTPVNNSTVASSSAGSSGAPKPVANGHAGHGAADEEPMSELYIKQAIHTIEYVLSTISHTASYLRLWALSLAHAQLSEVLWMMVIRVTFLLTVFIPDYYYIISIVLYFTFAAWAFFTIAILVIIEGMSAFLHTLRLHWVEFMSKFYEGLGYAFQPFSFKAILENAYED</sequence>
<dbReference type="Pfam" id="PF01496">
    <property type="entry name" value="V_ATPase_I"/>
    <property type="match status" value="1"/>
</dbReference>
<evidence type="ECO:0000256" key="8">
    <source>
        <dbReference type="ARBA" id="ARBA00023136"/>
    </source>
</evidence>
<dbReference type="PIRSF" id="PIRSF001293">
    <property type="entry name" value="ATP6V0A1"/>
    <property type="match status" value="1"/>
</dbReference>
<dbReference type="PANTHER" id="PTHR11629">
    <property type="entry name" value="VACUOLAR PROTON ATPASES"/>
    <property type="match status" value="1"/>
</dbReference>
<accession>A0A6I9VP44</accession>
<dbReference type="InterPro" id="IPR026028">
    <property type="entry name" value="V-type_ATPase_116kDa_su_euka"/>
</dbReference>
<evidence type="ECO:0000256" key="1">
    <source>
        <dbReference type="ARBA" id="ARBA00004141"/>
    </source>
</evidence>
<evidence type="ECO:0000256" key="5">
    <source>
        <dbReference type="ARBA" id="ARBA00022781"/>
    </source>
</evidence>
<keyword evidence="5 9" id="KW-0375">Hydrogen ion transport</keyword>
<keyword evidence="3 9" id="KW-0813">Transport</keyword>
<comment type="subcellular location">
    <subcellularLocation>
        <location evidence="1">Membrane</location>
        <topology evidence="1">Multi-pass membrane protein</topology>
    </subcellularLocation>
</comment>
<dbReference type="Proteomes" id="UP001652620">
    <property type="component" value="Chromosome 1"/>
</dbReference>
<feature type="transmembrane region" description="Helical" evidence="9">
    <location>
        <begin position="635"/>
        <end position="653"/>
    </location>
</feature>
<evidence type="ECO:0000256" key="6">
    <source>
        <dbReference type="ARBA" id="ARBA00022989"/>
    </source>
</evidence>
<dbReference type="RefSeq" id="XP_011205648.2">
    <property type="nucleotide sequence ID" value="XM_011207346.4"/>
</dbReference>
<organism evidence="12 13">
    <name type="scientific">Bactrocera dorsalis</name>
    <name type="common">Oriental fruit fly</name>
    <name type="synonym">Dacus dorsalis</name>
    <dbReference type="NCBI Taxonomy" id="27457"/>
    <lineage>
        <taxon>Eukaryota</taxon>
        <taxon>Metazoa</taxon>
        <taxon>Ecdysozoa</taxon>
        <taxon>Arthropoda</taxon>
        <taxon>Hexapoda</taxon>
        <taxon>Insecta</taxon>
        <taxon>Pterygota</taxon>
        <taxon>Neoptera</taxon>
        <taxon>Endopterygota</taxon>
        <taxon>Diptera</taxon>
        <taxon>Brachycera</taxon>
        <taxon>Muscomorpha</taxon>
        <taxon>Tephritoidea</taxon>
        <taxon>Tephritidae</taxon>
        <taxon>Bactrocera</taxon>
        <taxon>Bactrocera</taxon>
    </lineage>
</organism>
<evidence type="ECO:0000256" key="4">
    <source>
        <dbReference type="ARBA" id="ARBA00022692"/>
    </source>
</evidence>
<evidence type="ECO:0000256" key="7">
    <source>
        <dbReference type="ARBA" id="ARBA00023065"/>
    </source>
</evidence>
<feature type="transmembrane region" description="Helical" evidence="9">
    <location>
        <begin position="533"/>
        <end position="552"/>
    </location>
</feature>
<dbReference type="RefSeq" id="XP_049303967.1">
    <property type="nucleotide sequence ID" value="XM_049448010.1"/>
</dbReference>
<dbReference type="InterPro" id="IPR002490">
    <property type="entry name" value="V-ATPase_116kDa_su"/>
</dbReference>
<evidence type="ECO:0000313" key="14">
    <source>
        <dbReference type="RefSeq" id="XP_049303967.1"/>
    </source>
</evidence>
<feature type="coiled-coil region" evidence="10">
    <location>
        <begin position="58"/>
        <end position="121"/>
    </location>
</feature>
<keyword evidence="4 9" id="KW-0812">Transmembrane</keyword>
<feature type="compositionally biased region" description="Low complexity" evidence="11">
    <location>
        <begin position="681"/>
        <end position="697"/>
    </location>
</feature>
<evidence type="ECO:0000313" key="13">
    <source>
        <dbReference type="RefSeq" id="XP_011205648.2"/>
    </source>
</evidence>
<keyword evidence="6 9" id="KW-1133">Transmembrane helix</keyword>
<dbReference type="OrthoDB" id="10264220at2759"/>
<keyword evidence="10" id="KW-0175">Coiled coil</keyword>
<reference evidence="12 13" key="1">
    <citation type="submission" date="2025-05" db="UniProtKB">
        <authorList>
            <consortium name="RefSeq"/>
        </authorList>
    </citation>
    <scope>NUCLEOTIDE SEQUENCE [LARGE SCALE GENOMIC DNA]</scope>
    <source>
        <tissue evidence="13 14">Adult</tissue>
    </source>
</reference>
<protein>
    <recommendedName>
        <fullName evidence="9">V-type proton ATPase subunit a</fullName>
    </recommendedName>
</protein>
<comment type="similarity">
    <text evidence="2 9">Belongs to the V-ATPase 116 kDa subunit family.</text>
</comment>
<dbReference type="GeneID" id="105227818"/>
<evidence type="ECO:0000256" key="11">
    <source>
        <dbReference type="SAM" id="MobiDB-lite"/>
    </source>
</evidence>
<evidence type="ECO:0000256" key="3">
    <source>
        <dbReference type="ARBA" id="ARBA00022448"/>
    </source>
</evidence>